<dbReference type="Gene3D" id="3.90.190.20">
    <property type="entry name" value="Mur ligase, C-terminal domain"/>
    <property type="match status" value="1"/>
</dbReference>
<gene>
    <name evidence="14" type="ORF">P3T76_010728</name>
</gene>
<dbReference type="PANTHER" id="PTHR11136:SF5">
    <property type="entry name" value="FOLYLPOLYGLUTAMATE SYNTHASE, MITOCHONDRIAL"/>
    <property type="match status" value="1"/>
</dbReference>
<comment type="similarity">
    <text evidence="2">Belongs to the folylpolyglutamate synthase family.</text>
</comment>
<keyword evidence="6" id="KW-0479">Metal-binding</keyword>
<dbReference type="InterPro" id="IPR036615">
    <property type="entry name" value="Mur_ligase_C_dom_sf"/>
</dbReference>
<keyword evidence="8" id="KW-0067">ATP-binding</keyword>
<evidence type="ECO:0000256" key="4">
    <source>
        <dbReference type="ARBA" id="ARBA00022563"/>
    </source>
</evidence>
<dbReference type="PANTHER" id="PTHR11136">
    <property type="entry name" value="FOLYLPOLYGLUTAMATE SYNTHASE-RELATED"/>
    <property type="match status" value="1"/>
</dbReference>
<evidence type="ECO:0000256" key="13">
    <source>
        <dbReference type="SAM" id="MobiDB-lite"/>
    </source>
</evidence>
<dbReference type="EC" id="6.3.2.17" evidence="3"/>
<dbReference type="GO" id="GO:0005739">
    <property type="term" value="C:mitochondrion"/>
    <property type="evidence" value="ECO:0007669"/>
    <property type="project" value="TreeGrafter"/>
</dbReference>
<dbReference type="InterPro" id="IPR018109">
    <property type="entry name" value="Folylpolyglutamate_synth_CS"/>
</dbReference>
<dbReference type="SUPFAM" id="SSF53623">
    <property type="entry name" value="MurD-like peptide ligases, catalytic domain"/>
    <property type="match status" value="1"/>
</dbReference>
<evidence type="ECO:0000256" key="7">
    <source>
        <dbReference type="ARBA" id="ARBA00022741"/>
    </source>
</evidence>
<protein>
    <recommendedName>
        <fullName evidence="3">tetrahydrofolate synthase</fullName>
        <ecNumber evidence="3">6.3.2.17</ecNumber>
    </recommendedName>
    <alternativeName>
        <fullName evidence="11">Folylpoly-gamma-glutamate synthetase</fullName>
    </alternativeName>
    <alternativeName>
        <fullName evidence="10">Tetrahydrofolylpolyglutamate synthase</fullName>
    </alternativeName>
</protein>
<dbReference type="NCBIfam" id="TIGR01499">
    <property type="entry name" value="folC"/>
    <property type="match status" value="1"/>
</dbReference>
<evidence type="ECO:0000256" key="6">
    <source>
        <dbReference type="ARBA" id="ARBA00022723"/>
    </source>
</evidence>
<dbReference type="InterPro" id="IPR036565">
    <property type="entry name" value="Mur-like_cat_sf"/>
</dbReference>
<evidence type="ECO:0000256" key="10">
    <source>
        <dbReference type="ARBA" id="ARBA00030592"/>
    </source>
</evidence>
<comment type="caution">
    <text evidence="14">The sequence shown here is derived from an EMBL/GenBank/DDBJ whole genome shotgun (WGS) entry which is preliminary data.</text>
</comment>
<dbReference type="Gene3D" id="3.40.1190.10">
    <property type="entry name" value="Mur-like, catalytic domain"/>
    <property type="match status" value="1"/>
</dbReference>
<evidence type="ECO:0000256" key="2">
    <source>
        <dbReference type="ARBA" id="ARBA00008276"/>
    </source>
</evidence>
<dbReference type="SUPFAM" id="SSF53244">
    <property type="entry name" value="MurD-like peptide ligases, peptide-binding domain"/>
    <property type="match status" value="1"/>
</dbReference>
<evidence type="ECO:0000256" key="3">
    <source>
        <dbReference type="ARBA" id="ARBA00013025"/>
    </source>
</evidence>
<evidence type="ECO:0000256" key="5">
    <source>
        <dbReference type="ARBA" id="ARBA00022598"/>
    </source>
</evidence>
<evidence type="ECO:0000313" key="14">
    <source>
        <dbReference type="EMBL" id="KAK1935503.1"/>
    </source>
</evidence>
<keyword evidence="4" id="KW-0554">One-carbon metabolism</keyword>
<dbReference type="FunFam" id="3.40.1190.10:FF:000008">
    <property type="entry name" value="Folylpolyglutamate synthase"/>
    <property type="match status" value="1"/>
</dbReference>
<keyword evidence="5" id="KW-0436">Ligase</keyword>
<accession>A0AAD9GBL1</accession>
<dbReference type="GO" id="GO:0005829">
    <property type="term" value="C:cytosol"/>
    <property type="evidence" value="ECO:0007669"/>
    <property type="project" value="TreeGrafter"/>
</dbReference>
<dbReference type="GO" id="GO:0004326">
    <property type="term" value="F:tetrahydrofolylpolyglutamate synthase activity"/>
    <property type="evidence" value="ECO:0007669"/>
    <property type="project" value="UniProtKB-EC"/>
</dbReference>
<dbReference type="AlphaFoldDB" id="A0AAD9GBL1"/>
<evidence type="ECO:0000256" key="9">
    <source>
        <dbReference type="ARBA" id="ARBA00022842"/>
    </source>
</evidence>
<evidence type="ECO:0000256" key="11">
    <source>
        <dbReference type="ARBA" id="ARBA00030876"/>
    </source>
</evidence>
<sequence>MTPTAVAEALPPVKVAPSSASSATSAPSSPMSSASSGSDLSHQVQAALNRLLGVSSAFKDLQPGKDKQVSTREETIDMMQHYLKRLKMDDVVDSSSPRGLSVIHVAGTKGKGSTCAMVERILRQAGYKTGLFTSPHLVSPCERFRINGKPIADDVFLRHFNAVWDGLESTQDQSGPYPPMAWFFRFLTLMALHVFAAEQVDVVVLEVGLGGRLDATNVFHKPVVCGISTLDLDHTHVLGKTLDLIAYAKAGIFKPGVPAFTTTQEPVAMQMVEKCAAETGTPLVCVPNLDGFGPDGPSCKLGLHGDYQRTNAGLAVALAATWLRNKRGEDSTAPLDVSNVLEPVVKEGLKYAFWPGRAQLWEDPAHKMRFYIDGAHTLRSLECCADWFRQAAVRTTPVDKRVLIFTIHHERNVAQLFEPLLKQHYDRVYFCPTTSSRPSLAKVHTFSEALEIAGFKDVVSTYSSEELAALDDVNSEGHPWQTTLSRIWTGLKTHVIKEDQSKCVVAVKDSVVDCINELRALSEEAEASLIDGELTNGDQWDENWSVLVTGSLYLGGEALDFLGWQE</sequence>
<keyword evidence="15" id="KW-1185">Reference proteome</keyword>
<evidence type="ECO:0000256" key="1">
    <source>
        <dbReference type="ARBA" id="ARBA00005150"/>
    </source>
</evidence>
<keyword evidence="7" id="KW-0547">Nucleotide-binding</keyword>
<reference evidence="14" key="1">
    <citation type="submission" date="2023-08" db="EMBL/GenBank/DDBJ databases">
        <title>Reference Genome Resource for the Citrus Pathogen Phytophthora citrophthora.</title>
        <authorList>
            <person name="Moller H."/>
            <person name="Coetzee B."/>
            <person name="Rose L.J."/>
            <person name="Van Niekerk J.M."/>
        </authorList>
    </citation>
    <scope>NUCLEOTIDE SEQUENCE</scope>
    <source>
        <strain evidence="14">STE-U-9442</strain>
    </source>
</reference>
<dbReference type="GO" id="GO:0046872">
    <property type="term" value="F:metal ion binding"/>
    <property type="evidence" value="ECO:0007669"/>
    <property type="project" value="UniProtKB-KW"/>
</dbReference>
<name>A0AAD9GBL1_9STRA</name>
<feature type="compositionally biased region" description="Low complexity" evidence="13">
    <location>
        <begin position="16"/>
        <end position="38"/>
    </location>
</feature>
<comment type="pathway">
    <text evidence="1">Cofactor biosynthesis; tetrahydrofolylpolyglutamate biosynthesis.</text>
</comment>
<dbReference type="GO" id="GO:0006730">
    <property type="term" value="P:one-carbon metabolic process"/>
    <property type="evidence" value="ECO:0007669"/>
    <property type="project" value="UniProtKB-KW"/>
</dbReference>
<evidence type="ECO:0000313" key="15">
    <source>
        <dbReference type="Proteomes" id="UP001259832"/>
    </source>
</evidence>
<feature type="region of interest" description="Disordered" evidence="13">
    <location>
        <begin position="1"/>
        <end position="40"/>
    </location>
</feature>
<evidence type="ECO:0000256" key="12">
    <source>
        <dbReference type="ARBA" id="ARBA00047493"/>
    </source>
</evidence>
<dbReference type="GO" id="GO:0005524">
    <property type="term" value="F:ATP binding"/>
    <property type="evidence" value="ECO:0007669"/>
    <property type="project" value="UniProtKB-KW"/>
</dbReference>
<comment type="catalytic activity">
    <reaction evidence="12">
        <text>(6S)-5,6,7,8-tetrahydrofolyl-(gamma-L-Glu)(n) + L-glutamate + ATP = (6S)-5,6,7,8-tetrahydrofolyl-(gamma-L-Glu)(n+1) + ADP + phosphate + H(+)</text>
        <dbReference type="Rhea" id="RHEA:10580"/>
        <dbReference type="Rhea" id="RHEA-COMP:14738"/>
        <dbReference type="Rhea" id="RHEA-COMP:14740"/>
        <dbReference type="ChEBI" id="CHEBI:15378"/>
        <dbReference type="ChEBI" id="CHEBI:29985"/>
        <dbReference type="ChEBI" id="CHEBI:30616"/>
        <dbReference type="ChEBI" id="CHEBI:43474"/>
        <dbReference type="ChEBI" id="CHEBI:141005"/>
        <dbReference type="ChEBI" id="CHEBI:456216"/>
        <dbReference type="EC" id="6.3.2.17"/>
    </reaction>
</comment>
<dbReference type="EMBL" id="JASMQC010000023">
    <property type="protein sequence ID" value="KAK1935503.1"/>
    <property type="molecule type" value="Genomic_DNA"/>
</dbReference>
<dbReference type="InterPro" id="IPR001645">
    <property type="entry name" value="Folylpolyglutamate_synth"/>
</dbReference>
<proteinExistence type="inferred from homology"/>
<organism evidence="14 15">
    <name type="scientific">Phytophthora citrophthora</name>
    <dbReference type="NCBI Taxonomy" id="4793"/>
    <lineage>
        <taxon>Eukaryota</taxon>
        <taxon>Sar</taxon>
        <taxon>Stramenopiles</taxon>
        <taxon>Oomycota</taxon>
        <taxon>Peronosporomycetes</taxon>
        <taxon>Peronosporales</taxon>
        <taxon>Peronosporaceae</taxon>
        <taxon>Phytophthora</taxon>
    </lineage>
</organism>
<keyword evidence="9" id="KW-0460">Magnesium</keyword>
<evidence type="ECO:0000256" key="8">
    <source>
        <dbReference type="ARBA" id="ARBA00022840"/>
    </source>
</evidence>
<dbReference type="Proteomes" id="UP001259832">
    <property type="component" value="Unassembled WGS sequence"/>
</dbReference>
<dbReference type="PROSITE" id="PS01011">
    <property type="entry name" value="FOLYLPOLYGLU_SYNT_1"/>
    <property type="match status" value="1"/>
</dbReference>